<dbReference type="InterPro" id="IPR002919">
    <property type="entry name" value="TIL_dom"/>
</dbReference>
<keyword evidence="1" id="KW-0646">Protease inhibitor</keyword>
<dbReference type="CDD" id="cd19941">
    <property type="entry name" value="TIL"/>
    <property type="match status" value="1"/>
</dbReference>
<dbReference type="PANTHER" id="PTHR23259">
    <property type="entry name" value="RIDDLE"/>
    <property type="match status" value="1"/>
</dbReference>
<accession>A0A8K0CA10</accession>
<keyword evidence="2" id="KW-1015">Disulfide bond</keyword>
<reference evidence="5" key="1">
    <citation type="submission" date="2019-08" db="EMBL/GenBank/DDBJ databases">
        <title>The genome of the North American firefly Photinus pyralis.</title>
        <authorList>
            <consortium name="Photinus pyralis genome working group"/>
            <person name="Fallon T.R."/>
            <person name="Sander Lower S.E."/>
            <person name="Weng J.-K."/>
        </authorList>
    </citation>
    <scope>NUCLEOTIDE SEQUENCE</scope>
    <source>
        <strain evidence="5">TRF0915ILg1</strain>
        <tissue evidence="5">Whole body</tissue>
    </source>
</reference>
<dbReference type="InterPro" id="IPR051368">
    <property type="entry name" value="SerProtInhib-TIL_Domain"/>
</dbReference>
<proteinExistence type="predicted"/>
<dbReference type="SUPFAM" id="SSF57567">
    <property type="entry name" value="Serine protease inhibitors"/>
    <property type="match status" value="1"/>
</dbReference>
<evidence type="ECO:0000256" key="2">
    <source>
        <dbReference type="ARBA" id="ARBA00023157"/>
    </source>
</evidence>
<organism evidence="5 6">
    <name type="scientific">Ignelater luminosus</name>
    <name type="common">Cucubano</name>
    <name type="synonym">Pyrophorus luminosus</name>
    <dbReference type="NCBI Taxonomy" id="2038154"/>
    <lineage>
        <taxon>Eukaryota</taxon>
        <taxon>Metazoa</taxon>
        <taxon>Ecdysozoa</taxon>
        <taxon>Arthropoda</taxon>
        <taxon>Hexapoda</taxon>
        <taxon>Insecta</taxon>
        <taxon>Pterygota</taxon>
        <taxon>Neoptera</taxon>
        <taxon>Endopterygota</taxon>
        <taxon>Coleoptera</taxon>
        <taxon>Polyphaga</taxon>
        <taxon>Elateriformia</taxon>
        <taxon>Elateroidea</taxon>
        <taxon>Elateridae</taxon>
        <taxon>Agrypninae</taxon>
        <taxon>Pyrophorini</taxon>
        <taxon>Ignelater</taxon>
    </lineage>
</organism>
<dbReference type="Proteomes" id="UP000801492">
    <property type="component" value="Unassembled WGS sequence"/>
</dbReference>
<dbReference type="Gene3D" id="2.10.25.10">
    <property type="entry name" value="Laminin"/>
    <property type="match status" value="1"/>
</dbReference>
<evidence type="ECO:0000313" key="6">
    <source>
        <dbReference type="Proteomes" id="UP000801492"/>
    </source>
</evidence>
<gene>
    <name evidence="5" type="ORF">ILUMI_24684</name>
</gene>
<name>A0A8K0CA10_IGNLU</name>
<feature type="domain" description="TIL" evidence="4">
    <location>
        <begin position="31"/>
        <end position="87"/>
    </location>
</feature>
<keyword evidence="3" id="KW-0732">Signal</keyword>
<dbReference type="AlphaFoldDB" id="A0A8K0CA10"/>
<evidence type="ECO:0000259" key="4">
    <source>
        <dbReference type="Pfam" id="PF01826"/>
    </source>
</evidence>
<sequence length="119" mass="13383">MILSFTIYYLFTAVVAKMYLWEPRISLPGQCGPREYFIVCGTECTLNCYTAQVRVPCGNHKCAEGCFCKGGYLRSRYNGPCIKENACPKVRGSQSYKNESKKLEDIIADLLKSSDESLV</sequence>
<dbReference type="InterPro" id="IPR036084">
    <property type="entry name" value="Ser_inhib-like_sf"/>
</dbReference>
<dbReference type="Pfam" id="PF01826">
    <property type="entry name" value="TIL"/>
    <property type="match status" value="1"/>
</dbReference>
<evidence type="ECO:0000256" key="1">
    <source>
        <dbReference type="ARBA" id="ARBA00022690"/>
    </source>
</evidence>
<dbReference type="OrthoDB" id="6236007at2759"/>
<comment type="caution">
    <text evidence="5">The sequence shown here is derived from an EMBL/GenBank/DDBJ whole genome shotgun (WGS) entry which is preliminary data.</text>
</comment>
<dbReference type="EMBL" id="VTPC01090733">
    <property type="protein sequence ID" value="KAF2881486.1"/>
    <property type="molecule type" value="Genomic_DNA"/>
</dbReference>
<keyword evidence="6" id="KW-1185">Reference proteome</keyword>
<feature type="chain" id="PRO_5035425520" description="TIL domain-containing protein" evidence="3">
    <location>
        <begin position="17"/>
        <end position="119"/>
    </location>
</feature>
<protein>
    <recommendedName>
        <fullName evidence="4">TIL domain-containing protein</fullName>
    </recommendedName>
</protein>
<evidence type="ECO:0000313" key="5">
    <source>
        <dbReference type="EMBL" id="KAF2881486.1"/>
    </source>
</evidence>
<evidence type="ECO:0000256" key="3">
    <source>
        <dbReference type="SAM" id="SignalP"/>
    </source>
</evidence>
<dbReference type="PANTHER" id="PTHR23259:SF70">
    <property type="entry name" value="ACCESSORY GLAND PROTEIN ACP62F-RELATED"/>
    <property type="match status" value="1"/>
</dbReference>
<feature type="signal peptide" evidence="3">
    <location>
        <begin position="1"/>
        <end position="16"/>
    </location>
</feature>
<dbReference type="GO" id="GO:0030414">
    <property type="term" value="F:peptidase inhibitor activity"/>
    <property type="evidence" value="ECO:0007669"/>
    <property type="project" value="UniProtKB-KW"/>
</dbReference>